<keyword evidence="7" id="KW-1185">Reference proteome</keyword>
<feature type="domain" description="Lipase" evidence="5">
    <location>
        <begin position="3"/>
        <end position="109"/>
    </location>
</feature>
<dbReference type="InterPro" id="IPR013818">
    <property type="entry name" value="Lipase"/>
</dbReference>
<dbReference type="Pfam" id="PF00151">
    <property type="entry name" value="Lipase"/>
    <property type="match status" value="1"/>
</dbReference>
<dbReference type="AlphaFoldDB" id="A0AAQ4EHH7"/>
<comment type="caution">
    <text evidence="6">The sequence shown here is derived from an EMBL/GenBank/DDBJ whole genome shotgun (WGS) entry which is preliminary data.</text>
</comment>
<dbReference type="PANTHER" id="PTHR11610">
    <property type="entry name" value="LIPASE"/>
    <property type="match status" value="1"/>
</dbReference>
<reference evidence="6 7" key="1">
    <citation type="journal article" date="2023" name="Arcadia Sci">
        <title>De novo assembly of a long-read Amblyomma americanum tick genome.</title>
        <authorList>
            <person name="Chou S."/>
            <person name="Poskanzer K.E."/>
            <person name="Rollins M."/>
            <person name="Thuy-Boun P.S."/>
        </authorList>
    </citation>
    <scope>NUCLEOTIDE SEQUENCE [LARGE SCALE GENOMIC DNA]</scope>
    <source>
        <strain evidence="6">F_SG_1</strain>
        <tissue evidence="6">Salivary glands</tissue>
    </source>
</reference>
<dbReference type="PANTHER" id="PTHR11610:SF173">
    <property type="entry name" value="LIPASE DOMAIN-CONTAINING PROTEIN-RELATED"/>
    <property type="match status" value="1"/>
</dbReference>
<dbReference type="GO" id="GO:0005615">
    <property type="term" value="C:extracellular space"/>
    <property type="evidence" value="ECO:0007669"/>
    <property type="project" value="TreeGrafter"/>
</dbReference>
<accession>A0AAQ4EHH7</accession>
<dbReference type="Gene3D" id="3.40.50.1820">
    <property type="entry name" value="alpha/beta hydrolase"/>
    <property type="match status" value="1"/>
</dbReference>
<gene>
    <name evidence="6" type="ORF">V5799_011260</name>
</gene>
<evidence type="ECO:0000256" key="2">
    <source>
        <dbReference type="ARBA" id="ARBA00010701"/>
    </source>
</evidence>
<sequence length="111" mass="11684">MYTQLSLQPANVHLIGFSLGAQAAGFCGRHFHNGTGEKLGRITGLDPAGLLFEKTNVSLSSEDAIFVDVIHTSGGDITDLKFGTKTAIGHVDFYPNGGSHQPGCPTVTVQK</sequence>
<evidence type="ECO:0000256" key="4">
    <source>
        <dbReference type="RuleBase" id="RU004262"/>
    </source>
</evidence>
<dbReference type="SUPFAM" id="SSF53474">
    <property type="entry name" value="alpha/beta-Hydrolases"/>
    <property type="match status" value="1"/>
</dbReference>
<comment type="similarity">
    <text evidence="2 4">Belongs to the AB hydrolase superfamily. Lipase family.</text>
</comment>
<dbReference type="GO" id="GO:0016298">
    <property type="term" value="F:lipase activity"/>
    <property type="evidence" value="ECO:0007669"/>
    <property type="project" value="InterPro"/>
</dbReference>
<evidence type="ECO:0000259" key="5">
    <source>
        <dbReference type="Pfam" id="PF00151"/>
    </source>
</evidence>
<protein>
    <recommendedName>
        <fullName evidence="5">Lipase domain-containing protein</fullName>
    </recommendedName>
</protein>
<dbReference type="GO" id="GO:0016042">
    <property type="term" value="P:lipid catabolic process"/>
    <property type="evidence" value="ECO:0007669"/>
    <property type="project" value="TreeGrafter"/>
</dbReference>
<comment type="subcellular location">
    <subcellularLocation>
        <location evidence="1">Secreted</location>
    </subcellularLocation>
</comment>
<name>A0AAQ4EHH7_AMBAM</name>
<dbReference type="Proteomes" id="UP001321473">
    <property type="component" value="Unassembled WGS sequence"/>
</dbReference>
<dbReference type="InterPro" id="IPR000734">
    <property type="entry name" value="TAG_lipase"/>
</dbReference>
<keyword evidence="3" id="KW-0964">Secreted</keyword>
<evidence type="ECO:0000256" key="3">
    <source>
        <dbReference type="ARBA" id="ARBA00022525"/>
    </source>
</evidence>
<dbReference type="EMBL" id="JARKHS020015712">
    <property type="protein sequence ID" value="KAK8774206.1"/>
    <property type="molecule type" value="Genomic_DNA"/>
</dbReference>
<dbReference type="InterPro" id="IPR029058">
    <property type="entry name" value="AB_hydrolase_fold"/>
</dbReference>
<organism evidence="6 7">
    <name type="scientific">Amblyomma americanum</name>
    <name type="common">Lone star tick</name>
    <dbReference type="NCBI Taxonomy" id="6943"/>
    <lineage>
        <taxon>Eukaryota</taxon>
        <taxon>Metazoa</taxon>
        <taxon>Ecdysozoa</taxon>
        <taxon>Arthropoda</taxon>
        <taxon>Chelicerata</taxon>
        <taxon>Arachnida</taxon>
        <taxon>Acari</taxon>
        <taxon>Parasitiformes</taxon>
        <taxon>Ixodida</taxon>
        <taxon>Ixodoidea</taxon>
        <taxon>Ixodidae</taxon>
        <taxon>Amblyomminae</taxon>
        <taxon>Amblyomma</taxon>
    </lineage>
</organism>
<proteinExistence type="inferred from homology"/>
<evidence type="ECO:0000256" key="1">
    <source>
        <dbReference type="ARBA" id="ARBA00004613"/>
    </source>
</evidence>
<evidence type="ECO:0000313" key="6">
    <source>
        <dbReference type="EMBL" id="KAK8774206.1"/>
    </source>
</evidence>
<evidence type="ECO:0000313" key="7">
    <source>
        <dbReference type="Proteomes" id="UP001321473"/>
    </source>
</evidence>